<feature type="region of interest" description="Disordered" evidence="2">
    <location>
        <begin position="1"/>
        <end position="31"/>
    </location>
</feature>
<dbReference type="Proteomes" id="UP000265427">
    <property type="component" value="Unassembled WGS sequence"/>
</dbReference>
<name>A0A397B1I9_APHAT</name>
<organism evidence="3 4">
    <name type="scientific">Aphanomyces astaci</name>
    <name type="common">Crayfish plague agent</name>
    <dbReference type="NCBI Taxonomy" id="112090"/>
    <lineage>
        <taxon>Eukaryota</taxon>
        <taxon>Sar</taxon>
        <taxon>Stramenopiles</taxon>
        <taxon>Oomycota</taxon>
        <taxon>Saprolegniomycetes</taxon>
        <taxon>Saprolegniales</taxon>
        <taxon>Verrucalvaceae</taxon>
        <taxon>Aphanomyces</taxon>
    </lineage>
</organism>
<feature type="non-terminal residue" evidence="3">
    <location>
        <position position="1"/>
    </location>
</feature>
<accession>A0A397B1I9</accession>
<dbReference type="AlphaFoldDB" id="A0A397B1I9"/>
<dbReference type="VEuPathDB" id="FungiDB:H257_14262"/>
<protein>
    <submittedName>
        <fullName evidence="3">Uncharacterized protein</fullName>
    </submittedName>
</protein>
<evidence type="ECO:0000256" key="2">
    <source>
        <dbReference type="SAM" id="MobiDB-lite"/>
    </source>
</evidence>
<proteinExistence type="predicted"/>
<evidence type="ECO:0000256" key="1">
    <source>
        <dbReference type="SAM" id="Coils"/>
    </source>
</evidence>
<feature type="compositionally biased region" description="Basic residues" evidence="2">
    <location>
        <begin position="1"/>
        <end position="11"/>
    </location>
</feature>
<reference evidence="3 4" key="1">
    <citation type="submission" date="2018-08" db="EMBL/GenBank/DDBJ databases">
        <title>Aphanomyces genome sequencing and annotation.</title>
        <authorList>
            <person name="Minardi D."/>
            <person name="Oidtmann B."/>
            <person name="Van Der Giezen M."/>
            <person name="Studholme D.J."/>
        </authorList>
    </citation>
    <scope>NUCLEOTIDE SEQUENCE [LARGE SCALE GENOMIC DNA]</scope>
    <source>
        <strain evidence="3 4">Kv</strain>
    </source>
</reference>
<feature type="coiled-coil region" evidence="1">
    <location>
        <begin position="378"/>
        <end position="412"/>
    </location>
</feature>
<evidence type="ECO:0000313" key="4">
    <source>
        <dbReference type="Proteomes" id="UP000265427"/>
    </source>
</evidence>
<feature type="region of interest" description="Disordered" evidence="2">
    <location>
        <begin position="51"/>
        <end position="138"/>
    </location>
</feature>
<feature type="compositionally biased region" description="Polar residues" evidence="2">
    <location>
        <begin position="12"/>
        <end position="22"/>
    </location>
</feature>
<comment type="caution">
    <text evidence="3">The sequence shown here is derived from an EMBL/GenBank/DDBJ whole genome shotgun (WGS) entry which is preliminary data.</text>
</comment>
<evidence type="ECO:0000313" key="3">
    <source>
        <dbReference type="EMBL" id="RHY12996.1"/>
    </source>
</evidence>
<sequence>VFAKEARKKKGNMSTEEPTTTAVPVRQSRRLAGGAPEFGLLDSERLLRKKPLATGLVPLEDDDGARVSTPGRKREADGSPDVSPPTDRPETRSPLKRPALASAADLALVPTTPLARTGTDGPTLTVARTGTDDRESDAETLEHYSIPVPAPGYTSLVQEGYGGTVSGTPTGTPTWNGPGVPGNTIVATITVATGGIRDIQKAYEEFTRGIEEQQRTASLLFFQQANEDRARLLGVQESQLVEVAEGLLRATKTHESRGHDEFQKALTYLGCYTGNWTLSGLRTPTSWWPAVCMEKSCPGSRRMQVLEVRCREDHLRHDGLMSSLREELRTLKRNHQEEILLVREAARGKDISRAVGPGAIHDTQEHTQCGEDSSPWTRDQLERERHANEEVLRQVEEARTCLETEKLQFRDQEATLFRERSVQDRPSYKWNKELWLHKGRLGRRTMPVAARSRVHAAFHSPGAATGVVTQVERILPHLLEVVRMGVIMIWWTLRGPR</sequence>
<gene>
    <name evidence="3" type="ORF">DYB36_007845</name>
</gene>
<dbReference type="EMBL" id="QUSZ01004726">
    <property type="protein sequence ID" value="RHY12996.1"/>
    <property type="molecule type" value="Genomic_DNA"/>
</dbReference>
<keyword evidence="1" id="KW-0175">Coiled coil</keyword>